<proteinExistence type="inferred from homology"/>
<feature type="transmembrane region" description="Helical" evidence="15">
    <location>
        <begin position="1308"/>
        <end position="1325"/>
    </location>
</feature>
<feature type="non-terminal residue" evidence="18">
    <location>
        <position position="1409"/>
    </location>
</feature>
<dbReference type="GO" id="GO:0006098">
    <property type="term" value="P:pentose-phosphate shunt"/>
    <property type="evidence" value="ECO:0007669"/>
    <property type="project" value="UniProtKB-UniPathway"/>
</dbReference>
<dbReference type="GO" id="GO:0050661">
    <property type="term" value="F:NADP binding"/>
    <property type="evidence" value="ECO:0007669"/>
    <property type="project" value="InterPro"/>
</dbReference>
<reference evidence="18 19" key="1">
    <citation type="journal article" date="2012" name="MBio">
        <title>De novo assembly of the Pneumocystis jirovecii genome from a single bronchoalveolar lavage fluid specimen from a patient.</title>
        <authorList>
            <person name="Cisse O.H."/>
            <person name="Pagni M."/>
            <person name="Hauser P.M."/>
        </authorList>
    </citation>
    <scope>NUCLEOTIDE SEQUENCE [LARGE SCALE GENOMIC DNA]</scope>
    <source>
        <strain evidence="18 19">SE8</strain>
    </source>
</reference>
<dbReference type="InParanoid" id="L0P8L4"/>
<evidence type="ECO:0000256" key="7">
    <source>
        <dbReference type="ARBA" id="ARBA00022840"/>
    </source>
</evidence>
<keyword evidence="10 14" id="KW-0560">Oxidoreductase</keyword>
<dbReference type="Pfam" id="PF00393">
    <property type="entry name" value="6PGD"/>
    <property type="match status" value="1"/>
</dbReference>
<dbReference type="UniPathway" id="UPA00115">
    <property type="reaction ID" value="UER00410"/>
</dbReference>
<gene>
    <name evidence="18" type="ORF">PNEJI1_003223</name>
</gene>
<dbReference type="Proteomes" id="UP000010422">
    <property type="component" value="Unassembled WGS sequence"/>
</dbReference>
<dbReference type="InterPro" id="IPR044492">
    <property type="entry name" value="P_typ_ATPase_HD_dom"/>
</dbReference>
<evidence type="ECO:0000256" key="11">
    <source>
        <dbReference type="ARBA" id="ARBA00023064"/>
    </source>
</evidence>
<feature type="non-terminal residue" evidence="18">
    <location>
        <position position="1"/>
    </location>
</feature>
<dbReference type="Gene3D" id="3.40.50.1000">
    <property type="entry name" value="HAD superfamily/HAD-like"/>
    <property type="match status" value="1"/>
</dbReference>
<evidence type="ECO:0000313" key="18">
    <source>
        <dbReference type="EMBL" id="CCJ28741.1"/>
    </source>
</evidence>
<comment type="similarity">
    <text evidence="3 14">Belongs to the 6-phosphogluconate dehydrogenase family.</text>
</comment>
<dbReference type="InterPro" id="IPR018303">
    <property type="entry name" value="ATPase_P-typ_P_site"/>
</dbReference>
<evidence type="ECO:0000256" key="12">
    <source>
        <dbReference type="ARBA" id="ARBA00023126"/>
    </source>
</evidence>
<dbReference type="InterPro" id="IPR023298">
    <property type="entry name" value="ATPase_P-typ_TM_dom_sf"/>
</dbReference>
<dbReference type="Gene3D" id="3.40.1110.10">
    <property type="entry name" value="Calcium-transporting ATPase, cytoplasmic domain N"/>
    <property type="match status" value="1"/>
</dbReference>
<evidence type="ECO:0000256" key="13">
    <source>
        <dbReference type="ARBA" id="ARBA00023136"/>
    </source>
</evidence>
<dbReference type="InterPro" id="IPR006113">
    <property type="entry name" value="6PGDH_Gnd/GntZ"/>
</dbReference>
<dbReference type="Gene3D" id="3.40.50.720">
    <property type="entry name" value="NAD(P)-binding Rossmann-like Domain"/>
    <property type="match status" value="1"/>
</dbReference>
<dbReference type="InterPro" id="IPR036291">
    <property type="entry name" value="NAD(P)-bd_dom_sf"/>
</dbReference>
<dbReference type="InterPro" id="IPR006184">
    <property type="entry name" value="6PGdom_BS"/>
</dbReference>
<dbReference type="SFLD" id="SFLDF00027">
    <property type="entry name" value="p-type_atpase"/>
    <property type="match status" value="1"/>
</dbReference>
<dbReference type="VEuPathDB" id="FungiDB:PNEJI1_003223"/>
<dbReference type="EC" id="1.1.1.44" evidence="14"/>
<feature type="transmembrane region" description="Helical" evidence="15">
    <location>
        <begin position="1212"/>
        <end position="1231"/>
    </location>
</feature>
<dbReference type="InterPro" id="IPR006068">
    <property type="entry name" value="ATPase_P-typ_cation-transptr_C"/>
</dbReference>
<dbReference type="GO" id="GO:0016020">
    <property type="term" value="C:membrane"/>
    <property type="evidence" value="ECO:0007669"/>
    <property type="project" value="UniProtKB-SubCell"/>
</dbReference>
<feature type="domain" description="6-phosphogluconate dehydrogenase C-terminal" evidence="17">
    <location>
        <begin position="241"/>
        <end position="555"/>
    </location>
</feature>
<dbReference type="GO" id="GO:0004616">
    <property type="term" value="F:phosphogluconate dehydrogenase (decarboxylating) activity"/>
    <property type="evidence" value="ECO:0007669"/>
    <property type="project" value="UniProtKB-EC"/>
</dbReference>
<dbReference type="SMART" id="SM01350">
    <property type="entry name" value="6PGD"/>
    <property type="match status" value="1"/>
</dbReference>
<dbReference type="Pfam" id="PF08282">
    <property type="entry name" value="Hydrolase_3"/>
    <property type="match status" value="1"/>
</dbReference>
<keyword evidence="6" id="KW-0547">Nucleotide-binding</keyword>
<feature type="transmembrane region" description="Helical" evidence="15">
    <location>
        <begin position="36"/>
        <end position="59"/>
    </location>
</feature>
<dbReference type="NCBIfam" id="NF006765">
    <property type="entry name" value="PRK09287.1"/>
    <property type="match status" value="1"/>
</dbReference>
<dbReference type="InterPro" id="IPR023299">
    <property type="entry name" value="ATPase_P-typ_cyto_dom_N"/>
</dbReference>
<keyword evidence="11 14" id="KW-0311">Gluconate utilization</keyword>
<evidence type="ECO:0000256" key="2">
    <source>
        <dbReference type="ARBA" id="ARBA00004874"/>
    </source>
</evidence>
<comment type="pathway">
    <text evidence="2 14">Carbohydrate degradation; pentose phosphate pathway; D-ribulose 5-phosphate from D-glucose 6-phosphate (oxidative stage): step 3/3.</text>
</comment>
<organism evidence="19">
    <name type="scientific">Pneumocystis jirovecii</name>
    <name type="common">Human pneumocystis pneumonia agent</name>
    <dbReference type="NCBI Taxonomy" id="42068"/>
    <lineage>
        <taxon>Eukaryota</taxon>
        <taxon>Fungi</taxon>
        <taxon>Dikarya</taxon>
        <taxon>Ascomycota</taxon>
        <taxon>Taphrinomycotina</taxon>
        <taxon>Pneumocystomycetes</taxon>
        <taxon>Pneumocystaceae</taxon>
        <taxon>Pneumocystis</taxon>
    </lineage>
</organism>
<evidence type="ECO:0000313" key="19">
    <source>
        <dbReference type="Proteomes" id="UP000010422"/>
    </source>
</evidence>
<dbReference type="PRINTS" id="PR00119">
    <property type="entry name" value="CATATPASE"/>
</dbReference>
<evidence type="ECO:0000256" key="1">
    <source>
        <dbReference type="ARBA" id="ARBA00004141"/>
    </source>
</evidence>
<feature type="domain" description="Cation-transporting P-type ATPase N-terminal" evidence="16">
    <location>
        <begin position="537"/>
        <end position="613"/>
    </location>
</feature>
<dbReference type="InterPro" id="IPR008250">
    <property type="entry name" value="ATPase_P-typ_transduc_dom_A_sf"/>
</dbReference>
<evidence type="ECO:0000256" key="6">
    <source>
        <dbReference type="ARBA" id="ARBA00022741"/>
    </source>
</evidence>
<evidence type="ECO:0000256" key="3">
    <source>
        <dbReference type="ARBA" id="ARBA00008419"/>
    </source>
</evidence>
<protein>
    <recommendedName>
        <fullName evidence="14">6-phosphogluconate dehydrogenase, decarboxylating</fullName>
        <ecNumber evidence="14">1.1.1.44</ecNumber>
    </recommendedName>
</protein>
<dbReference type="NCBIfam" id="TIGR00873">
    <property type="entry name" value="gnd"/>
    <property type="match status" value="1"/>
</dbReference>
<evidence type="ECO:0000256" key="9">
    <source>
        <dbReference type="ARBA" id="ARBA00022989"/>
    </source>
</evidence>
<name>L0P8L4_PNEJI</name>
<dbReference type="PROSITE" id="PS00154">
    <property type="entry name" value="ATPASE_E1_E2"/>
    <property type="match status" value="1"/>
</dbReference>
<dbReference type="SUPFAM" id="SSF81660">
    <property type="entry name" value="Metal cation-transporting ATPase, ATP-binding domain N"/>
    <property type="match status" value="1"/>
</dbReference>
<feature type="transmembrane region" description="Helical" evidence="15">
    <location>
        <begin position="1372"/>
        <end position="1390"/>
    </location>
</feature>
<dbReference type="Gene3D" id="1.10.1040.10">
    <property type="entry name" value="N-(1-d-carboxylethyl)-l-norvaline Dehydrogenase, domain 2"/>
    <property type="match status" value="1"/>
</dbReference>
<dbReference type="Gene3D" id="1.20.1110.10">
    <property type="entry name" value="Calcium-transporting ATPase, transmembrane domain"/>
    <property type="match status" value="2"/>
</dbReference>
<dbReference type="InterPro" id="IPR006114">
    <property type="entry name" value="6PGDH_C"/>
</dbReference>
<dbReference type="Pfam" id="PF00690">
    <property type="entry name" value="Cation_ATPase_N"/>
    <property type="match status" value="1"/>
</dbReference>
<dbReference type="PROSITE" id="PS00461">
    <property type="entry name" value="6PGD"/>
    <property type="match status" value="1"/>
</dbReference>
<dbReference type="InterPro" id="IPR013328">
    <property type="entry name" value="6PGD_dom2"/>
</dbReference>
<dbReference type="PANTHER" id="PTHR11811">
    <property type="entry name" value="6-PHOSPHOGLUCONATE DEHYDROGENASE"/>
    <property type="match status" value="1"/>
</dbReference>
<keyword evidence="14" id="KW-0521">NADP</keyword>
<dbReference type="InterPro" id="IPR059000">
    <property type="entry name" value="ATPase_P-type_domA"/>
</dbReference>
<dbReference type="Pfam" id="PF00689">
    <property type="entry name" value="Cation_ATPase_C"/>
    <property type="match status" value="1"/>
</dbReference>
<feature type="transmembrane region" description="Helical" evidence="15">
    <location>
        <begin position="596"/>
        <end position="614"/>
    </location>
</feature>
<dbReference type="Pfam" id="PF13246">
    <property type="entry name" value="Cation_ATPase"/>
    <property type="match status" value="1"/>
</dbReference>
<dbReference type="SUPFAM" id="SSF51735">
    <property type="entry name" value="NAD(P)-binding Rossmann-fold domains"/>
    <property type="match status" value="1"/>
</dbReference>
<dbReference type="SMART" id="SM00831">
    <property type="entry name" value="Cation_ATPase_N"/>
    <property type="match status" value="1"/>
</dbReference>
<dbReference type="EMBL" id="CAKM01000115">
    <property type="protein sequence ID" value="CCJ28741.1"/>
    <property type="molecule type" value="Genomic_DNA"/>
</dbReference>
<feature type="transmembrane region" description="Helical" evidence="15">
    <location>
        <begin position="1279"/>
        <end position="1296"/>
    </location>
</feature>
<evidence type="ECO:0000256" key="8">
    <source>
        <dbReference type="ARBA" id="ARBA00022967"/>
    </source>
</evidence>
<feature type="transmembrane region" description="Helical" evidence="15">
    <location>
        <begin position="749"/>
        <end position="766"/>
    </location>
</feature>
<dbReference type="STRING" id="1209962.L0P8L4"/>
<dbReference type="InterPro" id="IPR036412">
    <property type="entry name" value="HAD-like_sf"/>
</dbReference>
<dbReference type="InterPro" id="IPR001757">
    <property type="entry name" value="P_typ_ATPase"/>
</dbReference>
<dbReference type="FunFam" id="1.10.1040.10:FF:000002">
    <property type="entry name" value="6-phosphogluconate dehydrogenase, decarboxylating"/>
    <property type="match status" value="1"/>
</dbReference>
<dbReference type="PRINTS" id="PR00120">
    <property type="entry name" value="HATPASE"/>
</dbReference>
<dbReference type="SUPFAM" id="SSF81653">
    <property type="entry name" value="Calcium ATPase, transduction domain A"/>
    <property type="match status" value="1"/>
</dbReference>
<dbReference type="SUPFAM" id="SSF81665">
    <property type="entry name" value="Calcium ATPase, transmembrane domain M"/>
    <property type="match status" value="1"/>
</dbReference>
<accession>L0P8L4</accession>
<dbReference type="Pfam" id="PF00122">
    <property type="entry name" value="E1-E2_ATPase"/>
    <property type="match status" value="1"/>
</dbReference>
<evidence type="ECO:0000256" key="10">
    <source>
        <dbReference type="ARBA" id="ARBA00023002"/>
    </source>
</evidence>
<dbReference type="Pfam" id="PF03446">
    <property type="entry name" value="NAD_binding_2"/>
    <property type="match status" value="1"/>
</dbReference>
<comment type="catalytic activity">
    <reaction evidence="14">
        <text>6-phospho-D-gluconate + NADP(+) = D-ribulose 5-phosphate + CO2 + NADPH</text>
        <dbReference type="Rhea" id="RHEA:10116"/>
        <dbReference type="ChEBI" id="CHEBI:16526"/>
        <dbReference type="ChEBI" id="CHEBI:57783"/>
        <dbReference type="ChEBI" id="CHEBI:58121"/>
        <dbReference type="ChEBI" id="CHEBI:58349"/>
        <dbReference type="ChEBI" id="CHEBI:58759"/>
        <dbReference type="EC" id="1.1.1.44"/>
    </reaction>
</comment>
<keyword evidence="5 15" id="KW-0812">Transmembrane</keyword>
<comment type="subcellular location">
    <subcellularLocation>
        <location evidence="1">Membrane</location>
        <topology evidence="1">Multi-pass membrane protein</topology>
    </subcellularLocation>
</comment>
<comment type="subunit">
    <text evidence="4">Homodimer.</text>
</comment>
<keyword evidence="12 14" id="KW-0570">Pentose shunt</keyword>
<evidence type="ECO:0000256" key="5">
    <source>
        <dbReference type="ARBA" id="ARBA00022692"/>
    </source>
</evidence>
<dbReference type="InterPro" id="IPR006115">
    <property type="entry name" value="6PGDH_NADP-bd"/>
</dbReference>
<dbReference type="SFLD" id="SFLDG00002">
    <property type="entry name" value="C1.7:_P-type_atpase_like"/>
    <property type="match status" value="1"/>
</dbReference>
<dbReference type="SUPFAM" id="SSF56784">
    <property type="entry name" value="HAD-like"/>
    <property type="match status" value="1"/>
</dbReference>
<dbReference type="FunCoup" id="L0P8L4">
    <property type="interactions" value="191"/>
</dbReference>
<sequence>LKLIRNRFKCTDLSVHLNQVKYIVLVDLKFLFQAKYIFLIGSVDFGLIGLAVMGQNLVLNAADKGFVNRIFCSLRAINLVNLDSYRQFVGSQLLYSIEQYQKLINFWKMRLKPIVGAHSIEEFCSFLKHPRCIMLLVKAGEPVDQFIELLLPYIEKGDIIIDGGNSYFVDTNTRYERLKAKGILFVGTGISGGEEGARHGPSIMPGGNSDAWKHIKHIFQTIAAYSDDKPCCDWVGESGAGHYVKMVHNGVEYGDMQLISEAYDLMRRGLEMSNQEIGDIFEQWNKGVLNSFLIEITCNIFRYKDDNDEYIIDRIMDSAGQKGTGKWTAISAFDLGVPATLISEAVFSRFLSNMQEERINVSKKFQRLNTKYTGNKKEFICHLEQALYASKIISYTQGFMLMKHAATNYNWKLDNSSIAHMWQGGCIIRSVFLKEISKAYLESPELENLLLKPFFHNAILTAEPSWRKIVASAAEMGIPTPAFSTALSFFDGYRSEHLPSNLIQAQRDYFEMPVKPSDKLGNSWNHDSFSEICLKTDFFRSSVEECCALLHTSWKTGLLTHEDILYRQSIYGINKTTIESNESLFFRFFKQLTDNFLMMLLLISALISLFVGNVNDAVSAHNVGFLQEYHSEKSLKALNNMVSYNCHVIRNGENQYIAASELVPGDLIKFSIGDRIPADLRITEAIDLELDESNLTGETNAVCKNTDALREDRLVVPISEQRCIGFMGTLIKSPRTPLQKSMDELGKQLSLFSIIVIVIISLTGLLQGRSWLEMSTITISLAVAAVPEGLPIIVSVTLALGVHRMANKKAIVKNLPSVETLGSVNIMCCDKTGTLTENHMTIQKIFTLGEDGLIDISSDLKKPLFTNDKTLKCLLNIANLCNNARKSNNRKFIGQSVDVAIMELIERYGYNDNRMVILMLLSNIFNNKQVYTRTQEIPFSSNRKWMSVTAYPSSMTPSLSSVYVKGSYEEIRMKSVSALEKNAIEIPLTKDIIEKFDRVALNMASEGLRVIALASLSSSSNQGLTIAGLIGLHDPLKKDIKESIQRLLQNSIRVVIITGDSEATALSTAYNIGIPIQYPKSHKINQGYQQFENVISGNSFEKMTNKQLSEAISNINIFARTTPRHKMKIIEAFQTRGNIVAMIGDGVNDAPALKLANIGIAMGKYGTDVAREAADMILTDDSFSTILNAIEEGKGIYHNISAFITFQLSTSIAALSLVSFAVIFVLHTYFLTKKLIIDILMDGPPAQSLSCESIHSNVISNHPREKNTPLLTTALLKKVFISAFLIVFGTFFIYIFEINRSTERKSTTMAFTCFVFFDIFNVLTCRSNTKSIFNIGFFSNHMFNLAILGSFLGQISVIYIPFFQRIFHTESLSLSDLLFLIVVTSSIFWADELRKLKTQKNIVKESFIA</sequence>
<keyword evidence="9 15" id="KW-1133">Transmembrane helix</keyword>
<keyword evidence="8" id="KW-1278">Translocase</keyword>
<evidence type="ECO:0000259" key="17">
    <source>
        <dbReference type="SMART" id="SM01350"/>
    </source>
</evidence>
<dbReference type="InterPro" id="IPR008927">
    <property type="entry name" value="6-PGluconate_DH-like_C_sf"/>
</dbReference>
<feature type="transmembrane region" description="Helical" evidence="15">
    <location>
        <begin position="1337"/>
        <end position="1360"/>
    </location>
</feature>
<dbReference type="GO" id="GO:0016887">
    <property type="term" value="F:ATP hydrolysis activity"/>
    <property type="evidence" value="ECO:0007669"/>
    <property type="project" value="InterPro"/>
</dbReference>
<dbReference type="InterPro" id="IPR006183">
    <property type="entry name" value="Pgluconate_DH"/>
</dbReference>
<keyword evidence="13 15" id="KW-0472">Membrane</keyword>
<dbReference type="GO" id="GO:0019521">
    <property type="term" value="P:D-gluconate metabolic process"/>
    <property type="evidence" value="ECO:0007669"/>
    <property type="project" value="UniProtKB-KW"/>
</dbReference>
<keyword evidence="7" id="KW-0067">ATP-binding</keyword>
<comment type="caution">
    <text evidence="18">The sequence shown here is derived from an EMBL/GenBank/DDBJ whole genome shotgun (WGS) entry which is preliminary data.</text>
</comment>
<dbReference type="NCBIfam" id="TIGR01494">
    <property type="entry name" value="ATPase_P-type"/>
    <property type="match status" value="2"/>
</dbReference>
<dbReference type="FunFam" id="3.40.50.720:FF:000007">
    <property type="entry name" value="6-phosphogluconate dehydrogenase, decarboxylating"/>
    <property type="match status" value="1"/>
</dbReference>
<evidence type="ECO:0000256" key="4">
    <source>
        <dbReference type="ARBA" id="ARBA00011738"/>
    </source>
</evidence>
<dbReference type="SUPFAM" id="SSF48179">
    <property type="entry name" value="6-phosphogluconate dehydrogenase C-terminal domain-like"/>
    <property type="match status" value="1"/>
</dbReference>
<dbReference type="InterPro" id="IPR023214">
    <property type="entry name" value="HAD_sf"/>
</dbReference>
<dbReference type="InterPro" id="IPR004014">
    <property type="entry name" value="ATPase_P-typ_cation-transptr_N"/>
</dbReference>
<evidence type="ECO:0000256" key="14">
    <source>
        <dbReference type="RuleBase" id="RU000485"/>
    </source>
</evidence>
<dbReference type="Gene3D" id="2.70.150.10">
    <property type="entry name" value="Calcium-transporting ATPase, cytoplasmic transduction domain A"/>
    <property type="match status" value="1"/>
</dbReference>
<evidence type="ECO:0000256" key="15">
    <source>
        <dbReference type="SAM" id="Phobius"/>
    </source>
</evidence>
<dbReference type="GO" id="GO:0005524">
    <property type="term" value="F:ATP binding"/>
    <property type="evidence" value="ECO:0007669"/>
    <property type="project" value="UniProtKB-KW"/>
</dbReference>
<evidence type="ECO:0000259" key="16">
    <source>
        <dbReference type="SMART" id="SM00831"/>
    </source>
</evidence>
<dbReference type="SFLD" id="SFLDS00003">
    <property type="entry name" value="Haloacid_Dehalogenase"/>
    <property type="match status" value="1"/>
</dbReference>